<protein>
    <submittedName>
        <fullName evidence="1">Uncharacterized protein</fullName>
    </submittedName>
</protein>
<reference evidence="1" key="1">
    <citation type="submission" date="2023-08" db="EMBL/GenBank/DDBJ databases">
        <authorList>
            <person name="Chen Y."/>
            <person name="Shah S."/>
            <person name="Dougan E. K."/>
            <person name="Thang M."/>
            <person name="Chan C."/>
        </authorList>
    </citation>
    <scope>NUCLEOTIDE SEQUENCE</scope>
</reference>
<evidence type="ECO:0000313" key="2">
    <source>
        <dbReference type="Proteomes" id="UP001178507"/>
    </source>
</evidence>
<comment type="caution">
    <text evidence="1">The sequence shown here is derived from an EMBL/GenBank/DDBJ whole genome shotgun (WGS) entry which is preliminary data.</text>
</comment>
<keyword evidence="2" id="KW-1185">Reference proteome</keyword>
<organism evidence="1 2">
    <name type="scientific">Effrenium voratum</name>
    <dbReference type="NCBI Taxonomy" id="2562239"/>
    <lineage>
        <taxon>Eukaryota</taxon>
        <taxon>Sar</taxon>
        <taxon>Alveolata</taxon>
        <taxon>Dinophyceae</taxon>
        <taxon>Suessiales</taxon>
        <taxon>Symbiodiniaceae</taxon>
        <taxon>Effrenium</taxon>
    </lineage>
</organism>
<name>A0AA36IIQ2_9DINO</name>
<gene>
    <name evidence="1" type="ORF">EVOR1521_LOCUS14193</name>
</gene>
<proteinExistence type="predicted"/>
<dbReference type="EMBL" id="CAUJNA010001668">
    <property type="protein sequence ID" value="CAJ1388294.1"/>
    <property type="molecule type" value="Genomic_DNA"/>
</dbReference>
<feature type="non-terminal residue" evidence="1">
    <location>
        <position position="61"/>
    </location>
</feature>
<feature type="non-terminal residue" evidence="1">
    <location>
        <position position="1"/>
    </location>
</feature>
<sequence length="61" mass="6410">VLSLDAVPLPEEAALHQCGVQEGSSLVLTAIASADAFLQQLEESTASGEELARRGTVRFLN</sequence>
<evidence type="ECO:0000313" key="1">
    <source>
        <dbReference type="EMBL" id="CAJ1388294.1"/>
    </source>
</evidence>
<dbReference type="Proteomes" id="UP001178507">
    <property type="component" value="Unassembled WGS sequence"/>
</dbReference>
<accession>A0AA36IIQ2</accession>
<dbReference type="AlphaFoldDB" id="A0AA36IIQ2"/>